<dbReference type="EMBL" id="JAOB01000043">
    <property type="protein sequence ID" value="EUA41534.1"/>
    <property type="molecule type" value="Genomic_DNA"/>
</dbReference>
<sequence>GVRSWRIGVAAALAQVAGDALLVDLDPWVWHRPTAGCENAPGLRWPISRCRAARSTGRRCARRCRGTAA</sequence>
<accession>X8BCE7</accession>
<gene>
    <name evidence="1" type="ORF">I553_3770</name>
</gene>
<organism evidence="1">
    <name type="scientific">Mycobacterium xenopi 4042</name>
    <dbReference type="NCBI Taxonomy" id="1299334"/>
    <lineage>
        <taxon>Bacteria</taxon>
        <taxon>Bacillati</taxon>
        <taxon>Actinomycetota</taxon>
        <taxon>Actinomycetes</taxon>
        <taxon>Mycobacteriales</taxon>
        <taxon>Mycobacteriaceae</taxon>
        <taxon>Mycobacterium</taxon>
    </lineage>
</organism>
<feature type="non-terminal residue" evidence="1">
    <location>
        <position position="1"/>
    </location>
</feature>
<evidence type="ECO:0000313" key="1">
    <source>
        <dbReference type="EMBL" id="EUA41534.1"/>
    </source>
</evidence>
<reference evidence="1" key="1">
    <citation type="submission" date="2014-01" db="EMBL/GenBank/DDBJ databases">
        <authorList>
            <person name="Brown-Elliot B."/>
            <person name="Wallace R."/>
            <person name="Lenaerts A."/>
            <person name="Ordway D."/>
            <person name="DeGroote M.A."/>
            <person name="Parker T."/>
            <person name="Sizemore C."/>
            <person name="Tallon L.J."/>
            <person name="Sadzewicz L.K."/>
            <person name="Sengamalay N."/>
            <person name="Fraser C.M."/>
            <person name="Hine E."/>
            <person name="Shefchek K.A."/>
            <person name="Das S.P."/>
            <person name="Tettelin H."/>
        </authorList>
    </citation>
    <scope>NUCLEOTIDE SEQUENCE [LARGE SCALE GENOMIC DNA]</scope>
    <source>
        <strain evidence="1">4042</strain>
    </source>
</reference>
<dbReference type="AlphaFoldDB" id="X8BCE7"/>
<comment type="caution">
    <text evidence="1">The sequence shown here is derived from an EMBL/GenBank/DDBJ whole genome shotgun (WGS) entry which is preliminary data.</text>
</comment>
<dbReference type="PATRIC" id="fig|1299334.3.peg.4805"/>
<protein>
    <submittedName>
        <fullName evidence="1">Uncharacterized protein</fullName>
    </submittedName>
</protein>
<name>X8BCE7_MYCXE</name>
<proteinExistence type="predicted"/>